<dbReference type="Proteomes" id="UP000540423">
    <property type="component" value="Unassembled WGS sequence"/>
</dbReference>
<protein>
    <submittedName>
        <fullName evidence="1">Uncharacterized protein</fullName>
    </submittedName>
</protein>
<accession>A0A7X0HME4</accession>
<evidence type="ECO:0000313" key="1">
    <source>
        <dbReference type="EMBL" id="MBB6439054.1"/>
    </source>
</evidence>
<reference evidence="1 2" key="1">
    <citation type="submission" date="2020-08" db="EMBL/GenBank/DDBJ databases">
        <title>Genomic Encyclopedia of Type Strains, Phase IV (KMG-IV): sequencing the most valuable type-strain genomes for metagenomic binning, comparative biology and taxonomic classification.</title>
        <authorList>
            <person name="Goeker M."/>
        </authorList>
    </citation>
    <scope>NUCLEOTIDE SEQUENCE [LARGE SCALE GENOMIC DNA]</scope>
    <source>
        <strain evidence="1 2">DSM 40141</strain>
    </source>
</reference>
<organism evidence="1 2">
    <name type="scientific">Streptomyces candidus</name>
    <dbReference type="NCBI Taxonomy" id="67283"/>
    <lineage>
        <taxon>Bacteria</taxon>
        <taxon>Bacillati</taxon>
        <taxon>Actinomycetota</taxon>
        <taxon>Actinomycetes</taxon>
        <taxon>Kitasatosporales</taxon>
        <taxon>Streptomycetaceae</taxon>
        <taxon>Streptomyces</taxon>
    </lineage>
</organism>
<gene>
    <name evidence="1" type="ORF">HNQ79_005566</name>
</gene>
<evidence type="ECO:0000313" key="2">
    <source>
        <dbReference type="Proteomes" id="UP000540423"/>
    </source>
</evidence>
<keyword evidence="2" id="KW-1185">Reference proteome</keyword>
<dbReference type="RefSeq" id="WP_221508216.1">
    <property type="nucleotide sequence ID" value="NZ_BNBN01000017.1"/>
</dbReference>
<proteinExistence type="predicted"/>
<comment type="caution">
    <text evidence="1">The sequence shown here is derived from an EMBL/GenBank/DDBJ whole genome shotgun (WGS) entry which is preliminary data.</text>
</comment>
<name>A0A7X0HME4_9ACTN</name>
<sequence length="330" mass="35231">MSTDSQAADPGQNSVEGVEALLVAAHRQLGIAVADRINAQGGPPELRPPDLALDRLLAATHRAVGGAVGDRLFRETHAGLAGRASATEGRSAAEELLWSRSPAIRVKYRAQALRLAHTYWPFDLVHALRDCITALQELSGLLAGNARLARTPERAVDTVRSHLDRLARLPEPARAPGALAGLNYLDTIEALLSHHTGRILTGLQELRDLLEEELAPTVHSLGGLEHDSLFGVGAVAQDMIDDLTHDCSEANALEAVVAEVERASNDFLGADLSSAKLDGVGLEGILWDVTTIWPENWEARVRKASRPSDEEQGVLVVAAEGCSTVIHAEA</sequence>
<dbReference type="AlphaFoldDB" id="A0A7X0HME4"/>
<dbReference type="EMBL" id="JACHEM010000017">
    <property type="protein sequence ID" value="MBB6439054.1"/>
    <property type="molecule type" value="Genomic_DNA"/>
</dbReference>